<feature type="domain" description="Nudix hydrolase" evidence="11">
    <location>
        <begin position="4"/>
        <end position="158"/>
    </location>
</feature>
<dbReference type="GO" id="GO:0043161">
    <property type="term" value="P:proteasome-mediated ubiquitin-dependent protein catabolic process"/>
    <property type="evidence" value="ECO:0007669"/>
    <property type="project" value="InterPro"/>
</dbReference>
<dbReference type="Gene3D" id="3.90.79.10">
    <property type="entry name" value="Nucleoside Triphosphate Pyrophosphohydrolase"/>
    <property type="match status" value="1"/>
</dbReference>
<dbReference type="GO" id="GO:0016579">
    <property type="term" value="P:protein deubiquitination"/>
    <property type="evidence" value="ECO:0007669"/>
    <property type="project" value="InterPro"/>
</dbReference>
<dbReference type="Pfam" id="PF13446">
    <property type="entry name" value="RPT"/>
    <property type="match status" value="2"/>
</dbReference>
<feature type="compositionally biased region" description="Pro residues" evidence="8">
    <location>
        <begin position="647"/>
        <end position="670"/>
    </location>
</feature>
<dbReference type="PANTHER" id="PTHR43982:SF6">
    <property type="entry name" value="UBIQUITIN CARBOXYL-TERMINAL HYDROLASE 2-RELATED"/>
    <property type="match status" value="1"/>
</dbReference>
<feature type="compositionally biased region" description="Basic and acidic residues" evidence="8">
    <location>
        <begin position="1434"/>
        <end position="1447"/>
    </location>
</feature>
<dbReference type="PROSITE" id="PS00893">
    <property type="entry name" value="NUDIX_BOX"/>
    <property type="match status" value="1"/>
</dbReference>
<evidence type="ECO:0000313" key="13">
    <source>
        <dbReference type="Proteomes" id="UP001342314"/>
    </source>
</evidence>
<evidence type="ECO:0000256" key="4">
    <source>
        <dbReference type="ARBA" id="ARBA00022786"/>
    </source>
</evidence>
<feature type="region of interest" description="Disordered" evidence="8">
    <location>
        <begin position="271"/>
        <end position="492"/>
    </location>
</feature>
<feature type="compositionally biased region" description="Low complexity" evidence="8">
    <location>
        <begin position="328"/>
        <end position="377"/>
    </location>
</feature>
<evidence type="ECO:0000313" key="12">
    <source>
        <dbReference type="EMBL" id="GJN92048.1"/>
    </source>
</evidence>
<dbReference type="GO" id="GO:0004843">
    <property type="term" value="F:cysteine-type deubiquitinase activity"/>
    <property type="evidence" value="ECO:0007669"/>
    <property type="project" value="UniProtKB-EC"/>
</dbReference>
<dbReference type="InterPro" id="IPR015797">
    <property type="entry name" value="NUDIX_hydrolase-like_dom_sf"/>
</dbReference>
<dbReference type="GO" id="GO:0070628">
    <property type="term" value="F:proteasome binding"/>
    <property type="evidence" value="ECO:0007669"/>
    <property type="project" value="TreeGrafter"/>
</dbReference>
<feature type="compositionally biased region" description="Polar residues" evidence="8">
    <location>
        <begin position="1377"/>
        <end position="1391"/>
    </location>
</feature>
<dbReference type="InterPro" id="IPR001394">
    <property type="entry name" value="Peptidase_C19_UCH"/>
</dbReference>
<feature type="region of interest" description="Disordered" evidence="8">
    <location>
        <begin position="126"/>
        <end position="198"/>
    </location>
</feature>
<dbReference type="PROSITE" id="PS50235">
    <property type="entry name" value="USP_3"/>
    <property type="match status" value="1"/>
</dbReference>
<feature type="compositionally biased region" description="Low complexity" evidence="8">
    <location>
        <begin position="140"/>
        <end position="190"/>
    </location>
</feature>
<dbReference type="PROSITE" id="PS51462">
    <property type="entry name" value="NUDIX"/>
    <property type="match status" value="1"/>
</dbReference>
<dbReference type="InterPro" id="IPR020084">
    <property type="entry name" value="NUDIX_hydrolase_CS"/>
</dbReference>
<feature type="domain" description="USP" evidence="10">
    <location>
        <begin position="1214"/>
        <end position="1881"/>
    </location>
</feature>
<comment type="caution">
    <text evidence="12">The sequence shown here is derived from an EMBL/GenBank/DDBJ whole genome shotgun (WGS) entry which is preliminary data.</text>
</comment>
<dbReference type="InterPro" id="IPR025305">
    <property type="entry name" value="UCH_repeat_domain"/>
</dbReference>
<keyword evidence="9" id="KW-0732">Signal</keyword>
<dbReference type="EMBL" id="BQKY01000010">
    <property type="protein sequence ID" value="GJN92048.1"/>
    <property type="molecule type" value="Genomic_DNA"/>
</dbReference>
<evidence type="ECO:0000256" key="3">
    <source>
        <dbReference type="ARBA" id="ARBA00022670"/>
    </source>
</evidence>
<keyword evidence="7" id="KW-0175">Coiled coil</keyword>
<proteinExistence type="predicted"/>
<dbReference type="Pfam" id="PF00293">
    <property type="entry name" value="NUDIX"/>
    <property type="match status" value="1"/>
</dbReference>
<feature type="chain" id="PRO_5043786499" description="ubiquitinyl hydrolase 1" evidence="9">
    <location>
        <begin position="24"/>
        <end position="1895"/>
    </location>
</feature>
<feature type="compositionally biased region" description="Low complexity" evidence="8">
    <location>
        <begin position="636"/>
        <end position="646"/>
    </location>
</feature>
<dbReference type="PROSITE" id="PS00972">
    <property type="entry name" value="USP_1"/>
    <property type="match status" value="1"/>
</dbReference>
<evidence type="ECO:0000256" key="7">
    <source>
        <dbReference type="SAM" id="Coils"/>
    </source>
</evidence>
<evidence type="ECO:0000256" key="2">
    <source>
        <dbReference type="ARBA" id="ARBA00012759"/>
    </source>
</evidence>
<feature type="region of interest" description="Disordered" evidence="8">
    <location>
        <begin position="573"/>
        <end position="672"/>
    </location>
</feature>
<keyword evidence="6" id="KW-0788">Thiol protease</keyword>
<reference evidence="12 13" key="1">
    <citation type="submission" date="2021-12" db="EMBL/GenBank/DDBJ databases">
        <title>High titer production of polyol ester of fatty acids by Rhodotorula paludigena BS15 towards product separation-free biomass refinery.</title>
        <authorList>
            <person name="Mano J."/>
            <person name="Ono H."/>
            <person name="Tanaka T."/>
            <person name="Naito K."/>
            <person name="Sushida H."/>
            <person name="Ike M."/>
            <person name="Tokuyasu K."/>
            <person name="Kitaoka M."/>
        </authorList>
    </citation>
    <scope>NUCLEOTIDE SEQUENCE [LARGE SCALE GENOMIC DNA]</scope>
    <source>
        <strain evidence="12 13">BS15</strain>
    </source>
</reference>
<keyword evidence="4" id="KW-0833">Ubl conjugation pathway</keyword>
<dbReference type="Pfam" id="PF00443">
    <property type="entry name" value="UCH"/>
    <property type="match status" value="2"/>
</dbReference>
<feature type="region of interest" description="Disordered" evidence="8">
    <location>
        <begin position="1313"/>
        <end position="1337"/>
    </location>
</feature>
<dbReference type="Gene3D" id="3.90.70.10">
    <property type="entry name" value="Cysteine proteinases"/>
    <property type="match status" value="2"/>
</dbReference>
<dbReference type="SUPFAM" id="SSF54001">
    <property type="entry name" value="Cysteine proteinases"/>
    <property type="match status" value="1"/>
</dbReference>
<dbReference type="InterPro" id="IPR028889">
    <property type="entry name" value="USP"/>
</dbReference>
<dbReference type="PROSITE" id="PS00973">
    <property type="entry name" value="USP_2"/>
    <property type="match status" value="1"/>
</dbReference>
<evidence type="ECO:0000256" key="8">
    <source>
        <dbReference type="SAM" id="MobiDB-lite"/>
    </source>
</evidence>
<evidence type="ECO:0000256" key="9">
    <source>
        <dbReference type="SAM" id="SignalP"/>
    </source>
</evidence>
<gene>
    <name evidence="12" type="ORF">Rhopal_005076-T1</name>
</gene>
<dbReference type="GO" id="GO:0061136">
    <property type="term" value="P:regulation of proteasomal protein catabolic process"/>
    <property type="evidence" value="ECO:0007669"/>
    <property type="project" value="TreeGrafter"/>
</dbReference>
<feature type="coiled-coil region" evidence="7">
    <location>
        <begin position="1774"/>
        <end position="1801"/>
    </location>
</feature>
<dbReference type="InterPro" id="IPR018200">
    <property type="entry name" value="USP_CS"/>
</dbReference>
<dbReference type="Proteomes" id="UP001342314">
    <property type="component" value="Unassembled WGS sequence"/>
</dbReference>
<name>A0AAV5GTX7_9BASI</name>
<feature type="region of interest" description="Disordered" evidence="8">
    <location>
        <begin position="1361"/>
        <end position="1402"/>
    </location>
</feature>
<sequence length="1895" mass="203562">MASPRRVAVAVVCFLPYPASTAGQPPAPSRGEPVQPTFLVVSSRKKRHLHVFPKGGVEHGESPAEAAEREAWEESGLRLGTATHLAHLLTLKDPSPHILSPSTDPNSPSFVASCEYSFELFFLPPPPPSSTSPASPPPSAAAHTTAPTLPPVATLGAALDTHAPPAPSTSATASSAQSSTSTSLAPSPASHSPPAPLSPLAAALSPAYTATYLDPAWPEAGERSRAWVEGWGELERAVAWGRREGVMREAVGTAREWVERWVARGAPLGADVAADEEDAEEEADGGGNEVKASDAEVAKGRISHAQPSKPHYTPDAPPPVPPKPAPVPGSSFFGSGLPSTAHASAPAASRRRSSASSTSAAGASGTTSFRPAGSASTDARRRRSSKPTYSLDLSDDDIQDAELLDDPLSMAPPVVQQRRSSKPQRTYGSSTSPTSRPSERLFSSAAAAAAPTHKHSEGAQTWDDEWAPSPASPPVASTSRGTGAGAAGDAGVWGGQSWEQVVQLEHAVQHVEHAVAPTSPPPPPSRLLQWRAEPADQAFEGWWTVPRVLAKEGENGSKVGMWKESVWDLAPVKSTPAGEGGSGKGLVYRPMGDWVDKGSASAPEGSSNGHSQPSAPPSTATSDVAMQEDGKPLPPVSAAAATDSAPLPAPPSTDSPAPPSPPPKAAPPPAKKGYRTITRAELDAARPHPHLFFCRSTWSWALFAPITPSEAATAHDADEPDLWHVARTVAPSDVASFLSARGQSAVPAPIEPADPSSFSAEYDYAPRPLESLGPLVELEADRSKRAAAVSGTDWYPAVIPAKLWMGMLDERGDGPSVGQTPDQARWGAATTVWKAIDNLLFSGESRSLPTAGNHFSKNMPWNATANDIFIAVLGFQLLDGALCMPTVDETTATGRANRERLLRCWLEIGIWLEDFAKRKTEFAAKLPKTRVELKAARPALADALGGDRLPRVPNHEAWTSSSSSRPSHPSNSALDRYADEYDTLGLTPDLADRIVSSVYDQQIAKRVDWQRPPYFEAFVRIAEQRNTDAMQTKLVMEKSRGQLTASEVNAAFHELRLPGPWEGRHCSDEEMYEAFDKRNAEVEHPDRRVALFKAAKAVADFTNNEVLKAVLASMDDPAAAAGDGAAGKSRMDLDAAHRQLDISADFETSMIIPVFEIRMSDAATDTAKAKMREALEVVAEARNDPELLSFVKSGKRDPESGWQAGITADPSVPVGLTNIANTCYLNSLLQYFFTVREVRETILAFHNTPTPHDGPAIRVGGRVVSTAEVKRSKRFVTLLQTLYEQLIHSPISAVTPETELAYLALVPSKEEADASANAKASSPVVEKDKPLSDEPDAIVVEPGKTDAMSAAAATGARSPSYILGKRKNGETDAVSPAASSSTEMQLDSQPATGAAPLSSPSFAGSARMANLSLGESMLGSASGEDAEMADVVTDDERRSAKRGKSEEQGGAEPVSRVSSAAATSSSDTLVQRETQDDSQVDAMPVDVNDADEREPPPLPPRQAARAPSPELPPGSATGNEKQKELERQVSTYMAFGRQNDVTECMDNVMFQVEAALLANSANGQAQEAASLLRRTFFGTMRQQLVFDDPSSVSDPVRTQDEPFSSLLVDVSPSSASTSPALTRDIYDGLDAVFAPSPITLEGHPAQRRVALVAPPPRVLQIQLQRVQYDREKQTVYKSNAHLQFYEEVDVRRYLEVDERDERGQEKRRRTEELRAELDRTRTHLAKLTKDKSSNTATLLRDTASHASHLRSFTSSSSPFGLPSNLTDVLYPHLVDETLAEATDLEAEIVALQERVKEVRNELHEVWREGEGTDGTRYELTAVFIHRGTALSGHYYIYQRDHRNPQRWLKYNDSVVSEVDKDEVFRETTGDTNAYFLAYVRKDCTDAIESIKREPV</sequence>
<dbReference type="PANTHER" id="PTHR43982">
    <property type="entry name" value="UBIQUITIN CARBOXYL-TERMINAL HYDROLASE"/>
    <property type="match status" value="1"/>
</dbReference>
<dbReference type="EC" id="3.4.19.12" evidence="2"/>
<feature type="compositionally biased region" description="Gly residues" evidence="8">
    <location>
        <begin position="482"/>
        <end position="492"/>
    </location>
</feature>
<dbReference type="InterPro" id="IPR000086">
    <property type="entry name" value="NUDIX_hydrolase_dom"/>
</dbReference>
<feature type="compositionally biased region" description="Acidic residues" evidence="8">
    <location>
        <begin position="273"/>
        <end position="284"/>
    </location>
</feature>
<dbReference type="InterPro" id="IPR044635">
    <property type="entry name" value="UBP14-like"/>
</dbReference>
<comment type="catalytic activity">
    <reaction evidence="1">
        <text>Thiol-dependent hydrolysis of ester, thioester, amide, peptide and isopeptide bonds formed by the C-terminal Gly of ubiquitin (a 76-residue protein attached to proteins as an intracellular targeting signal).</text>
        <dbReference type="EC" id="3.4.19.12"/>
    </reaction>
</comment>
<evidence type="ECO:0000256" key="1">
    <source>
        <dbReference type="ARBA" id="ARBA00000707"/>
    </source>
</evidence>
<organism evidence="12 13">
    <name type="scientific">Rhodotorula paludigena</name>
    <dbReference type="NCBI Taxonomy" id="86838"/>
    <lineage>
        <taxon>Eukaryota</taxon>
        <taxon>Fungi</taxon>
        <taxon>Dikarya</taxon>
        <taxon>Basidiomycota</taxon>
        <taxon>Pucciniomycotina</taxon>
        <taxon>Microbotryomycetes</taxon>
        <taxon>Sporidiobolales</taxon>
        <taxon>Sporidiobolaceae</taxon>
        <taxon>Rhodotorula</taxon>
    </lineage>
</organism>
<feature type="signal peptide" evidence="9">
    <location>
        <begin position="1"/>
        <end position="23"/>
    </location>
</feature>
<keyword evidence="5" id="KW-0378">Hydrolase</keyword>
<evidence type="ECO:0000259" key="11">
    <source>
        <dbReference type="PROSITE" id="PS51462"/>
    </source>
</evidence>
<protein>
    <recommendedName>
        <fullName evidence="2">ubiquitinyl hydrolase 1</fullName>
        <ecNumber evidence="2">3.4.19.12</ecNumber>
    </recommendedName>
</protein>
<feature type="compositionally biased region" description="Acidic residues" evidence="8">
    <location>
        <begin position="393"/>
        <end position="405"/>
    </location>
</feature>
<keyword evidence="3" id="KW-0645">Protease</keyword>
<dbReference type="SUPFAM" id="SSF55811">
    <property type="entry name" value="Nudix"/>
    <property type="match status" value="1"/>
</dbReference>
<evidence type="ECO:0000256" key="5">
    <source>
        <dbReference type="ARBA" id="ARBA00022801"/>
    </source>
</evidence>
<feature type="compositionally biased region" description="Pro residues" evidence="8">
    <location>
        <begin position="126"/>
        <end position="139"/>
    </location>
</feature>
<feature type="region of interest" description="Disordered" evidence="8">
    <location>
        <begin position="944"/>
        <end position="974"/>
    </location>
</feature>
<keyword evidence="13" id="KW-1185">Reference proteome</keyword>
<accession>A0AAV5GTX7</accession>
<evidence type="ECO:0000259" key="10">
    <source>
        <dbReference type="PROSITE" id="PS50235"/>
    </source>
</evidence>
<feature type="compositionally biased region" description="Low complexity" evidence="8">
    <location>
        <begin position="960"/>
        <end position="972"/>
    </location>
</feature>
<feature type="compositionally biased region" description="Pro residues" evidence="8">
    <location>
        <begin position="315"/>
        <end position="327"/>
    </location>
</feature>
<feature type="region of interest" description="Disordered" evidence="8">
    <location>
        <begin position="1433"/>
        <end position="1525"/>
    </location>
</feature>
<evidence type="ECO:0000256" key="6">
    <source>
        <dbReference type="ARBA" id="ARBA00022807"/>
    </source>
</evidence>
<dbReference type="InterPro" id="IPR038765">
    <property type="entry name" value="Papain-like_cys_pep_sf"/>
</dbReference>